<dbReference type="AlphaFoldDB" id="B1Y5X8"/>
<dbReference type="eggNOG" id="COG2021">
    <property type="taxonomic scope" value="Bacteria"/>
</dbReference>
<keyword evidence="2" id="KW-0028">Amino-acid biosynthesis</keyword>
<dbReference type="PIRSF" id="PIRSF000443">
    <property type="entry name" value="Homoser_Ac_trans"/>
    <property type="match status" value="1"/>
</dbReference>
<keyword evidence="2" id="KW-0486">Methionine biosynthesis</keyword>
<evidence type="ECO:0000256" key="4">
    <source>
        <dbReference type="PIRSR" id="PIRSR000443-1"/>
    </source>
</evidence>
<evidence type="ECO:0000256" key="5">
    <source>
        <dbReference type="SAM" id="SignalP"/>
    </source>
</evidence>
<feature type="chain" id="PRO_5002770546" evidence="5">
    <location>
        <begin position="24"/>
        <end position="380"/>
    </location>
</feature>
<dbReference type="Proteomes" id="UP000001693">
    <property type="component" value="Chromosome"/>
</dbReference>
<dbReference type="Gene3D" id="3.40.50.1820">
    <property type="entry name" value="alpha/beta hydrolase"/>
    <property type="match status" value="1"/>
</dbReference>
<reference evidence="7 8" key="1">
    <citation type="submission" date="2008-03" db="EMBL/GenBank/DDBJ databases">
        <title>Complete sequence of Leptothrix cholodnii SP-6.</title>
        <authorList>
            <consortium name="US DOE Joint Genome Institute"/>
            <person name="Copeland A."/>
            <person name="Lucas S."/>
            <person name="Lapidus A."/>
            <person name="Glavina del Rio T."/>
            <person name="Dalin E."/>
            <person name="Tice H."/>
            <person name="Bruce D."/>
            <person name="Goodwin L."/>
            <person name="Pitluck S."/>
            <person name="Chertkov O."/>
            <person name="Brettin T."/>
            <person name="Detter J.C."/>
            <person name="Han C."/>
            <person name="Kuske C.R."/>
            <person name="Schmutz J."/>
            <person name="Larimer F."/>
            <person name="Land M."/>
            <person name="Hauser L."/>
            <person name="Kyrpides N."/>
            <person name="Lykidis A."/>
            <person name="Emerson D."/>
            <person name="Richardson P."/>
        </authorList>
    </citation>
    <scope>NUCLEOTIDE SEQUENCE [LARGE SCALE GENOMIC DNA]</scope>
    <source>
        <strain evidence="8">ATCC 51168 / LMG 8142 / SP-6</strain>
    </source>
</reference>
<dbReference type="SUPFAM" id="SSF53474">
    <property type="entry name" value="alpha/beta-Hydrolases"/>
    <property type="match status" value="1"/>
</dbReference>
<gene>
    <name evidence="7" type="ordered locus">Lcho_0050</name>
</gene>
<feature type="signal peptide" evidence="5">
    <location>
        <begin position="1"/>
        <end position="23"/>
    </location>
</feature>
<dbReference type="GO" id="GO:0009092">
    <property type="term" value="P:homoserine metabolic process"/>
    <property type="evidence" value="ECO:0007669"/>
    <property type="project" value="TreeGrafter"/>
</dbReference>
<feature type="active site" evidence="4">
    <location>
        <position position="309"/>
    </location>
</feature>
<dbReference type="RefSeq" id="WP_012345087.1">
    <property type="nucleotide sequence ID" value="NC_010524.1"/>
</dbReference>
<dbReference type="HOGENOM" id="CLU_715312_0_0_4"/>
<keyword evidence="8" id="KW-1185">Reference proteome</keyword>
<keyword evidence="3" id="KW-0012">Acyltransferase</keyword>
<keyword evidence="5" id="KW-0732">Signal</keyword>
<feature type="domain" description="AB hydrolase-1" evidence="6">
    <location>
        <begin position="66"/>
        <end position="179"/>
    </location>
</feature>
<dbReference type="InterPro" id="IPR000073">
    <property type="entry name" value="AB_hydrolase_1"/>
</dbReference>
<keyword evidence="7" id="KW-0378">Hydrolase</keyword>
<dbReference type="STRING" id="395495.Lcho_0050"/>
<dbReference type="EMBL" id="CP001013">
    <property type="protein sequence ID" value="ACB32325.1"/>
    <property type="molecule type" value="Genomic_DNA"/>
</dbReference>
<keyword evidence="1" id="KW-0808">Transferase</keyword>
<protein>
    <submittedName>
        <fullName evidence="7">Alpha/beta hydrolase fold</fullName>
    </submittedName>
</protein>
<evidence type="ECO:0000313" key="7">
    <source>
        <dbReference type="EMBL" id="ACB32325.1"/>
    </source>
</evidence>
<dbReference type="GO" id="GO:0004414">
    <property type="term" value="F:homoserine O-acetyltransferase activity"/>
    <property type="evidence" value="ECO:0007669"/>
    <property type="project" value="TreeGrafter"/>
</dbReference>
<evidence type="ECO:0000313" key="8">
    <source>
        <dbReference type="Proteomes" id="UP000001693"/>
    </source>
</evidence>
<dbReference type="KEGG" id="lch:Lcho_0050"/>
<evidence type="ECO:0000256" key="2">
    <source>
        <dbReference type="ARBA" id="ARBA00023167"/>
    </source>
</evidence>
<feature type="active site" evidence="4">
    <location>
        <position position="338"/>
    </location>
</feature>
<dbReference type="GO" id="GO:0016787">
    <property type="term" value="F:hydrolase activity"/>
    <property type="evidence" value="ECO:0007669"/>
    <property type="project" value="UniProtKB-KW"/>
</dbReference>
<name>B1Y5X8_LEPCP</name>
<evidence type="ECO:0000256" key="1">
    <source>
        <dbReference type="ARBA" id="ARBA00022679"/>
    </source>
</evidence>
<sequence length="380" mass="41771" precursor="true">MSTGLARFFAAVLPILFATCSTAHWPDQPPHQMARLGEFKFERGGSIPDLRISYVTHGKLNEARDNAVLLMHGYGGNHHVYDLLIGPGRAFDTDRYFFICPDALGATQTGPEHSSSATSSGLRMAFPKYNIRDLVEAQHRLVTQVFGVTRLLAVAGASSGGSFAVQYAVRHPQAMTGIVPIVGGAFAGVNSRLRRPWSLSVIESCAGWEGGNYEKNPQVCATNALMVQIPYFYSRDWWERNLDTPEAFERWRVGFGAFYIDVQDTRDLWYLNQSYGNGWIHDTPGFGGDVRAALASIRARALYIHVQQDEIFPPEKIAAEVALIPGARALKLDSIAGHTVWYNADPQATVVMSNAIRAFLAELAGSRASAESPNSQPPQR</sequence>
<proteinExistence type="predicted"/>
<evidence type="ECO:0000259" key="6">
    <source>
        <dbReference type="Pfam" id="PF00561"/>
    </source>
</evidence>
<dbReference type="InterPro" id="IPR008220">
    <property type="entry name" value="HAT_MetX-like"/>
</dbReference>
<evidence type="ECO:0000256" key="3">
    <source>
        <dbReference type="ARBA" id="ARBA00023315"/>
    </source>
</evidence>
<dbReference type="Pfam" id="PF00561">
    <property type="entry name" value="Abhydrolase_1"/>
    <property type="match status" value="1"/>
</dbReference>
<dbReference type="GO" id="GO:0009086">
    <property type="term" value="P:methionine biosynthetic process"/>
    <property type="evidence" value="ECO:0007669"/>
    <property type="project" value="UniProtKB-KW"/>
</dbReference>
<dbReference type="PANTHER" id="PTHR32268">
    <property type="entry name" value="HOMOSERINE O-ACETYLTRANSFERASE"/>
    <property type="match status" value="1"/>
</dbReference>
<organism evidence="7 8">
    <name type="scientific">Leptothrix cholodnii (strain ATCC 51168 / LMG 8142 / SP-6)</name>
    <name type="common">Leptothrix discophora (strain SP-6)</name>
    <dbReference type="NCBI Taxonomy" id="395495"/>
    <lineage>
        <taxon>Bacteria</taxon>
        <taxon>Pseudomonadati</taxon>
        <taxon>Pseudomonadota</taxon>
        <taxon>Betaproteobacteria</taxon>
        <taxon>Burkholderiales</taxon>
        <taxon>Sphaerotilaceae</taxon>
        <taxon>Leptothrix</taxon>
    </lineage>
</organism>
<feature type="active site" description="Nucleophile" evidence="4">
    <location>
        <position position="158"/>
    </location>
</feature>
<dbReference type="PANTHER" id="PTHR32268:SF11">
    <property type="entry name" value="HOMOSERINE O-ACETYLTRANSFERASE"/>
    <property type="match status" value="1"/>
</dbReference>
<dbReference type="OrthoDB" id="9800754at2"/>
<accession>B1Y5X8</accession>
<dbReference type="InterPro" id="IPR029058">
    <property type="entry name" value="AB_hydrolase_fold"/>
</dbReference>